<keyword evidence="4" id="KW-1185">Reference proteome</keyword>
<dbReference type="Proteomes" id="UP000403266">
    <property type="component" value="Unassembled WGS sequence"/>
</dbReference>
<proteinExistence type="predicted"/>
<dbReference type="Pfam" id="PF04909">
    <property type="entry name" value="Amidohydro_2"/>
    <property type="match status" value="1"/>
</dbReference>
<evidence type="ECO:0000313" key="3">
    <source>
        <dbReference type="EMBL" id="MPR24780.1"/>
    </source>
</evidence>
<keyword evidence="3" id="KW-0378">Hydrolase</keyword>
<dbReference type="PANTHER" id="PTHR35563">
    <property type="entry name" value="BARREL METAL-DEPENDENT HYDROLASE, PUTATIVE (AFU_ORTHOLOGUE AFUA_1G16240)-RELATED"/>
    <property type="match status" value="1"/>
</dbReference>
<evidence type="ECO:0000313" key="4">
    <source>
        <dbReference type="Proteomes" id="UP000403266"/>
    </source>
</evidence>
<organism evidence="3 4">
    <name type="scientific">Microvirga tunisiensis</name>
    <dbReference type="NCBI Taxonomy" id="2108360"/>
    <lineage>
        <taxon>Bacteria</taxon>
        <taxon>Pseudomonadati</taxon>
        <taxon>Pseudomonadota</taxon>
        <taxon>Alphaproteobacteria</taxon>
        <taxon>Hyphomicrobiales</taxon>
        <taxon>Methylobacteriaceae</taxon>
        <taxon>Microvirga</taxon>
    </lineage>
</organism>
<gene>
    <name evidence="3" type="ORF">FS320_05930</name>
</gene>
<feature type="region of interest" description="Disordered" evidence="1">
    <location>
        <begin position="11"/>
        <end position="40"/>
    </location>
</feature>
<feature type="domain" description="Amidohydrolase-related" evidence="2">
    <location>
        <begin position="49"/>
        <end position="313"/>
    </location>
</feature>
<dbReference type="InterPro" id="IPR006680">
    <property type="entry name" value="Amidohydro-rel"/>
</dbReference>
<reference evidence="3 4" key="1">
    <citation type="journal article" date="2019" name="Syst. Appl. Microbiol.">
        <title>Microvirga tunisiensis sp. nov., a root nodule symbiotic bacterium isolated from Lupinus micranthus and L. luteus grown in Northern Tunisia.</title>
        <authorList>
            <person name="Msaddak A."/>
            <person name="Rejili M."/>
            <person name="Duran D."/>
            <person name="Mars M."/>
            <person name="Palacios J.M."/>
            <person name="Ruiz-Argueso T."/>
            <person name="Rey L."/>
            <person name="Imperial J."/>
        </authorList>
    </citation>
    <scope>NUCLEOTIDE SEQUENCE [LARGE SCALE GENOMIC DNA]</scope>
    <source>
        <strain evidence="3 4">Lmie10</strain>
    </source>
</reference>
<dbReference type="OrthoDB" id="9787654at2"/>
<sequence>MLHFNAEAFHGRPNPFHEGQCIRTTSAPTIPPPHPDPHVPSFKLPPKACDTHCHIFGPNERYPYVPERPYTPPDAPLEMFRALHNRLGVERAVIVNATPHGRDNRVVTDAIAQSNGRYKGVANVDETFSDQDLRRLADAGMTGCRFTFLPRLGKAPDMSSFDRIVERIAALDWHVDLYLPATLLPDFRPRLMALPVPYVLDHMGVVDAGLGLDQLAFVALLDLVRSDEKCWVKVTCPERISRAGSPFHDVAPFGKALIDAAPDRVLWGTDWPHPNVPVMPDDGDLVDLIPLYAPDPAVQHKLLVENPARLFRFAD</sequence>
<name>A0A5N7MDS3_9HYPH</name>
<dbReference type="Gene3D" id="3.20.20.140">
    <property type="entry name" value="Metal-dependent hydrolases"/>
    <property type="match status" value="1"/>
</dbReference>
<accession>A0A5N7MDS3</accession>
<dbReference type="InterPro" id="IPR052358">
    <property type="entry name" value="Aro_Compnd_Degr_Hydrolases"/>
</dbReference>
<protein>
    <submittedName>
        <fullName evidence="3">Amidohydrolase family protein</fullName>
    </submittedName>
</protein>
<dbReference type="InterPro" id="IPR032466">
    <property type="entry name" value="Metal_Hydrolase"/>
</dbReference>
<evidence type="ECO:0000256" key="1">
    <source>
        <dbReference type="SAM" id="MobiDB-lite"/>
    </source>
</evidence>
<comment type="caution">
    <text evidence="3">The sequence shown here is derived from an EMBL/GenBank/DDBJ whole genome shotgun (WGS) entry which is preliminary data.</text>
</comment>
<dbReference type="AlphaFoldDB" id="A0A5N7MDS3"/>
<dbReference type="PANTHER" id="PTHR35563:SF2">
    <property type="entry name" value="BARREL METAL-DEPENDENT HYDROLASE, PUTATIVE (AFU_ORTHOLOGUE AFUA_1G16240)-RELATED"/>
    <property type="match status" value="1"/>
</dbReference>
<evidence type="ECO:0000259" key="2">
    <source>
        <dbReference type="Pfam" id="PF04909"/>
    </source>
</evidence>
<dbReference type="EMBL" id="VOSK01000011">
    <property type="protein sequence ID" value="MPR24780.1"/>
    <property type="molecule type" value="Genomic_DNA"/>
</dbReference>
<dbReference type="GO" id="GO:0016787">
    <property type="term" value="F:hydrolase activity"/>
    <property type="evidence" value="ECO:0007669"/>
    <property type="project" value="UniProtKB-KW"/>
</dbReference>
<dbReference type="SUPFAM" id="SSF51556">
    <property type="entry name" value="Metallo-dependent hydrolases"/>
    <property type="match status" value="1"/>
</dbReference>